<evidence type="ECO:0000256" key="6">
    <source>
        <dbReference type="SAM" id="Phobius"/>
    </source>
</evidence>
<feature type="transmembrane region" description="Helical" evidence="6">
    <location>
        <begin position="16"/>
        <end position="42"/>
    </location>
</feature>
<feature type="domain" description="Cytochrome c" evidence="7">
    <location>
        <begin position="234"/>
        <end position="320"/>
    </location>
</feature>
<evidence type="ECO:0000256" key="5">
    <source>
        <dbReference type="SAM" id="MobiDB-lite"/>
    </source>
</evidence>
<dbReference type="PROSITE" id="PS51007">
    <property type="entry name" value="CYTC"/>
    <property type="match status" value="1"/>
</dbReference>
<dbReference type="SUPFAM" id="SSF46626">
    <property type="entry name" value="Cytochrome c"/>
    <property type="match status" value="2"/>
</dbReference>
<protein>
    <submittedName>
        <fullName evidence="8">Cytochrome c</fullName>
    </submittedName>
</protein>
<proteinExistence type="predicted"/>
<keyword evidence="3 4" id="KW-0408">Iron</keyword>
<dbReference type="OrthoDB" id="9779283at2"/>
<keyword evidence="6" id="KW-0812">Transmembrane</keyword>
<dbReference type="InterPro" id="IPR051459">
    <property type="entry name" value="Cytochrome_c-type_DH"/>
</dbReference>
<dbReference type="InterPro" id="IPR036909">
    <property type="entry name" value="Cyt_c-like_dom_sf"/>
</dbReference>
<dbReference type="InterPro" id="IPR009056">
    <property type="entry name" value="Cyt_c-like_dom"/>
</dbReference>
<dbReference type="STRING" id="463301.SAMN04487955_106186"/>
<sequence length="381" mass="42297">MTDKTPYRERSATRRLVYGGLGAVIFFGIGSLIYDFGLFSWMTGTRTVLSESEQHLKTATQARRQLEEERTARRDNPDAPAPAQPTGEAGYFVPPGDEELPDGPFGESVERGREIFRNTGTNAGEFVGNDLSCANCHLDTGKRENSAPMWAAAIQYPAFRGKNQMVNTMEDRVNGCFTYSMNAQDSEHGDAPPPGHQVYKDLQSYFYWLADGAALNEDLPGRGYPSVEETDQGYDWQRGQQVFTDNCAACHGIDGQGQQDLNGRTIFPPLWGPGSYNWGAGMHRINTAAGFIQANMPLGKPNSLTDQEAWDVAAYINSFPRPADPRQTDKMDVSTADERFHEGSINYYGDTLHGVLLGEGITQERWERFLRTAPFHEPGVD</sequence>
<evidence type="ECO:0000313" key="8">
    <source>
        <dbReference type="EMBL" id="SFU70409.1"/>
    </source>
</evidence>
<name>A0A1I7IBT7_9GAMM</name>
<dbReference type="PANTHER" id="PTHR35008">
    <property type="entry name" value="BLL4482 PROTEIN-RELATED"/>
    <property type="match status" value="1"/>
</dbReference>
<evidence type="ECO:0000256" key="4">
    <source>
        <dbReference type="PROSITE-ProRule" id="PRU00433"/>
    </source>
</evidence>
<evidence type="ECO:0000256" key="2">
    <source>
        <dbReference type="ARBA" id="ARBA00022723"/>
    </source>
</evidence>
<evidence type="ECO:0000256" key="1">
    <source>
        <dbReference type="ARBA" id="ARBA00022617"/>
    </source>
</evidence>
<accession>A0A1I7IBT7</accession>
<evidence type="ECO:0000313" key="9">
    <source>
        <dbReference type="Proteomes" id="UP000198693"/>
    </source>
</evidence>
<keyword evidence="9" id="KW-1185">Reference proteome</keyword>
<dbReference type="AlphaFoldDB" id="A0A1I7IBT7"/>
<dbReference type="Gene3D" id="1.10.760.10">
    <property type="entry name" value="Cytochrome c-like domain"/>
    <property type="match status" value="2"/>
</dbReference>
<feature type="compositionally biased region" description="Basic and acidic residues" evidence="5">
    <location>
        <begin position="64"/>
        <end position="77"/>
    </location>
</feature>
<keyword evidence="6" id="KW-1133">Transmembrane helix</keyword>
<dbReference type="Pfam" id="PF21342">
    <property type="entry name" value="SoxA-TsdA_cyt-c"/>
    <property type="match status" value="1"/>
</dbReference>
<keyword evidence="2 4" id="KW-0479">Metal-binding</keyword>
<dbReference type="GO" id="GO:0046872">
    <property type="term" value="F:metal ion binding"/>
    <property type="evidence" value="ECO:0007669"/>
    <property type="project" value="UniProtKB-KW"/>
</dbReference>
<reference evidence="9" key="1">
    <citation type="submission" date="2016-10" db="EMBL/GenBank/DDBJ databases">
        <authorList>
            <person name="Varghese N."/>
            <person name="Submissions S."/>
        </authorList>
    </citation>
    <scope>NUCLEOTIDE SEQUENCE [LARGE SCALE GENOMIC DNA]</scope>
    <source>
        <strain evidence="9">CGMCC 1.6981</strain>
    </source>
</reference>
<keyword evidence="6" id="KW-0472">Membrane</keyword>
<evidence type="ECO:0000259" key="7">
    <source>
        <dbReference type="PROSITE" id="PS51007"/>
    </source>
</evidence>
<organism evidence="8 9">
    <name type="scientific">Halomonas korlensis</name>
    <dbReference type="NCBI Taxonomy" id="463301"/>
    <lineage>
        <taxon>Bacteria</taxon>
        <taxon>Pseudomonadati</taxon>
        <taxon>Pseudomonadota</taxon>
        <taxon>Gammaproteobacteria</taxon>
        <taxon>Oceanospirillales</taxon>
        <taxon>Halomonadaceae</taxon>
        <taxon>Halomonas</taxon>
    </lineage>
</organism>
<dbReference type="GO" id="GO:0020037">
    <property type="term" value="F:heme binding"/>
    <property type="evidence" value="ECO:0007669"/>
    <property type="project" value="InterPro"/>
</dbReference>
<gene>
    <name evidence="8" type="ORF">SAMN04487955_106186</name>
</gene>
<dbReference type="EMBL" id="FPBP01000006">
    <property type="protein sequence ID" value="SFU70409.1"/>
    <property type="molecule type" value="Genomic_DNA"/>
</dbReference>
<feature type="region of interest" description="Disordered" evidence="5">
    <location>
        <begin position="61"/>
        <end position="90"/>
    </location>
</feature>
<keyword evidence="1 4" id="KW-0349">Heme</keyword>
<dbReference type="Pfam" id="PF00034">
    <property type="entry name" value="Cytochrom_C"/>
    <property type="match status" value="1"/>
</dbReference>
<dbReference type="GO" id="GO:0009055">
    <property type="term" value="F:electron transfer activity"/>
    <property type="evidence" value="ECO:0007669"/>
    <property type="project" value="InterPro"/>
</dbReference>
<dbReference type="PANTHER" id="PTHR35008:SF9">
    <property type="entry name" value="CYTOCHROME C DOMAIN-CONTAINING PROTEIN"/>
    <property type="match status" value="1"/>
</dbReference>
<dbReference type="RefSeq" id="WP_089795573.1">
    <property type="nucleotide sequence ID" value="NZ_FPBP01000006.1"/>
</dbReference>
<dbReference type="Proteomes" id="UP000198693">
    <property type="component" value="Unassembled WGS sequence"/>
</dbReference>
<evidence type="ECO:0000256" key="3">
    <source>
        <dbReference type="ARBA" id="ARBA00023004"/>
    </source>
</evidence>